<dbReference type="Proteomes" id="UP001162501">
    <property type="component" value="Chromosome 15"/>
</dbReference>
<proteinExistence type="predicted"/>
<dbReference type="EMBL" id="OX596099">
    <property type="protein sequence ID" value="CAM9690799.1"/>
    <property type="molecule type" value="Genomic_DNA"/>
</dbReference>
<accession>A0AC59YH75</accession>
<evidence type="ECO:0000313" key="2">
    <source>
        <dbReference type="Proteomes" id="UP001162501"/>
    </source>
</evidence>
<reference evidence="1" key="2">
    <citation type="submission" date="2025-03" db="EMBL/GenBank/DDBJ databases">
        <authorList>
            <consortium name="ELIXIR-Norway"/>
            <consortium name="Elixir Norway"/>
        </authorList>
    </citation>
    <scope>NUCLEOTIDE SEQUENCE</scope>
</reference>
<gene>
    <name evidence="1" type="ORF">MRATA1EN22A_LOCUS6083</name>
</gene>
<protein>
    <submittedName>
        <fullName evidence="1">Uncharacterized protein</fullName>
    </submittedName>
</protein>
<reference evidence="1" key="1">
    <citation type="submission" date="2023-05" db="EMBL/GenBank/DDBJ databases">
        <authorList>
            <consortium name="ELIXIR-Norway"/>
        </authorList>
    </citation>
    <scope>NUCLEOTIDE SEQUENCE</scope>
</reference>
<evidence type="ECO:0000313" key="1">
    <source>
        <dbReference type="EMBL" id="CAM9690799.1"/>
    </source>
</evidence>
<organism evidence="1 2">
    <name type="scientific">Rangifer tarandus platyrhynchus</name>
    <name type="common">Svalbard reindeer</name>
    <dbReference type="NCBI Taxonomy" id="3082113"/>
    <lineage>
        <taxon>Eukaryota</taxon>
        <taxon>Metazoa</taxon>
        <taxon>Chordata</taxon>
        <taxon>Craniata</taxon>
        <taxon>Vertebrata</taxon>
        <taxon>Euteleostomi</taxon>
        <taxon>Mammalia</taxon>
        <taxon>Eutheria</taxon>
        <taxon>Laurasiatheria</taxon>
        <taxon>Artiodactyla</taxon>
        <taxon>Ruminantia</taxon>
        <taxon>Pecora</taxon>
        <taxon>Cervidae</taxon>
        <taxon>Odocoileinae</taxon>
        <taxon>Rangifer</taxon>
    </lineage>
</organism>
<name>A0AC59YH75_RANTA</name>
<sequence>MGSSQLSFVESKPGAGHRERGETVLPSGGHVALPMSIFVPWRRASPHERLEDRVLVRCGARHRVNALRTGFWPVVSPPPWSQCRCSCQPPGCQTALCWVGVAVPLARRLLCPAPFCSTHPTLSS</sequence>